<evidence type="ECO:0000313" key="1">
    <source>
        <dbReference type="EMBL" id="KAK7360328.1"/>
    </source>
</evidence>
<dbReference type="Proteomes" id="UP001367508">
    <property type="component" value="Unassembled WGS sequence"/>
</dbReference>
<keyword evidence="2" id="KW-1185">Reference proteome</keyword>
<evidence type="ECO:0000313" key="2">
    <source>
        <dbReference type="Proteomes" id="UP001367508"/>
    </source>
</evidence>
<accession>A0AAN9MXQ1</accession>
<reference evidence="1 2" key="1">
    <citation type="submission" date="2024-01" db="EMBL/GenBank/DDBJ databases">
        <title>The genomes of 5 underutilized Papilionoideae crops provide insights into root nodulation and disease resistanc.</title>
        <authorList>
            <person name="Jiang F."/>
        </authorList>
    </citation>
    <scope>NUCLEOTIDE SEQUENCE [LARGE SCALE GENOMIC DNA]</scope>
    <source>
        <strain evidence="1">LVBAO_FW01</strain>
        <tissue evidence="1">Leaves</tissue>
    </source>
</reference>
<comment type="caution">
    <text evidence="1">The sequence shown here is derived from an EMBL/GenBank/DDBJ whole genome shotgun (WGS) entry which is preliminary data.</text>
</comment>
<proteinExistence type="predicted"/>
<protein>
    <submittedName>
        <fullName evidence="1">Uncharacterized protein</fullName>
    </submittedName>
</protein>
<dbReference type="AlphaFoldDB" id="A0AAN9MXQ1"/>
<sequence length="100" mass="10996">MDGSSSCYTLVPPFVLSIPPCFEISSLTLPPSLILKTLFSLNATLVLDERLEHHRLQSIQAHVAQAQSSHSSWGPSSQGRGSSYGYDAFWDSHRDSPGHR</sequence>
<dbReference type="EMBL" id="JAYMYQ010000001">
    <property type="protein sequence ID" value="KAK7360328.1"/>
    <property type="molecule type" value="Genomic_DNA"/>
</dbReference>
<name>A0AAN9MXQ1_CANGL</name>
<organism evidence="1 2">
    <name type="scientific">Canavalia gladiata</name>
    <name type="common">Sword bean</name>
    <name type="synonym">Dolichos gladiatus</name>
    <dbReference type="NCBI Taxonomy" id="3824"/>
    <lineage>
        <taxon>Eukaryota</taxon>
        <taxon>Viridiplantae</taxon>
        <taxon>Streptophyta</taxon>
        <taxon>Embryophyta</taxon>
        <taxon>Tracheophyta</taxon>
        <taxon>Spermatophyta</taxon>
        <taxon>Magnoliopsida</taxon>
        <taxon>eudicotyledons</taxon>
        <taxon>Gunneridae</taxon>
        <taxon>Pentapetalae</taxon>
        <taxon>rosids</taxon>
        <taxon>fabids</taxon>
        <taxon>Fabales</taxon>
        <taxon>Fabaceae</taxon>
        <taxon>Papilionoideae</taxon>
        <taxon>50 kb inversion clade</taxon>
        <taxon>NPAAA clade</taxon>
        <taxon>indigoferoid/millettioid clade</taxon>
        <taxon>Phaseoleae</taxon>
        <taxon>Canavalia</taxon>
    </lineage>
</organism>
<gene>
    <name evidence="1" type="ORF">VNO77_02313</name>
</gene>